<dbReference type="InterPro" id="IPR001537">
    <property type="entry name" value="SpoU_MeTrfase"/>
</dbReference>
<feature type="region of interest" description="Disordered" evidence="3">
    <location>
        <begin position="407"/>
        <end position="432"/>
    </location>
</feature>
<dbReference type="CDD" id="cd18091">
    <property type="entry name" value="SpoU-like_TRM3-like"/>
    <property type="match status" value="1"/>
</dbReference>
<evidence type="ECO:0000259" key="5">
    <source>
        <dbReference type="Pfam" id="PF25050"/>
    </source>
</evidence>
<dbReference type="Pfam" id="PF00588">
    <property type="entry name" value="SpoU_methylase"/>
    <property type="match status" value="1"/>
</dbReference>
<evidence type="ECO:0000313" key="6">
    <source>
        <dbReference type="EMBL" id="CAK9190077.1"/>
    </source>
</evidence>
<dbReference type="Proteomes" id="UP001497512">
    <property type="component" value="Chromosome 1"/>
</dbReference>
<sequence>MEAGAVIMRRLRTLPREAVPSLLEAVMDCTAVDASSLLTHLLHSVPPFLQQQQGLDPDTTIVAEVYSEMELEFSRAYVASLLHLLLLSDNSEEDMSRVVSTVFMPIFHYKDPKLLCLQTEVIQGLAMAMAEQQAWNFIRLFLVCYCLTAIESRVPLLPLADLDTKDLRQLTVAVACQIVAAVLTAVLDLVPRKSLLVGDGSEKGFECTAATFCKEMVPLFMAPAISMLSQPLDVGLRHHAMLTLLPPLIRARCRLNWDDPKPEENNKCTDARILIAQEIWQCCKALFVHGALQRRDAYMILSVFAELFFPCVQFTLENSSSPATDQTPWKFSAENFDIRDDPLFWDELKAGLVDQDPLTRKRTLYLLKQALPKLALQLNTAAEQVQRHPSGRQKKGMLGFQAHTTKKDVTCSQQNRSNGEEEELSNSSRNQEPPHAWKAFILLYETLEEYGSHLVEAVWAHEMVLLSPLSQNSKEFQTEENNTRDRRRNIIIQGIDVDFTWVLILFDRGFNHKNLHVRRLVLQSFLELDWANAFERHACVSEEFMLGSLLTALDDPTHHRDFGVRGSYTSETAKAAANFFSSYAASLSGRDHANFIQRLAKAISARSPCRAGLMTIAICLEAAAAVATAAAQFSENKSLETMPDATTQQHPVGHSASDTRDGNTHWVSSSMDSAGHQQNAEVLLEDLKVVIDKSKRHFNPKYRAKVCAHVLAAAQALVWLPQATMKLTHFLSAFPKDLLMQGGILHRCLLQWLHPGQALEGLHASLDTDKSLSEGLRAMLHDYLMPQSVVSSEITDGELEAWRVEVKKWARLFALKVVSFESQLQLIQIVRQHAACINELNDNNRLLFMAEKVLLLLHSLMEEFSVSPVLVPNTTEPSSSSDACVWMLPTESSNQVESRQIEMVADVLQATLDELVKYAKDASRTFWEYDAGSGLVELPGSVTGQLGGPSQRRLPPALASAILQGVLAVRTLAESCIWLCMVRGGSSQIPKEATYFLWMFALKVVSTPASENETGAEVQVGCYEALIVVCAALAVTLSPSVAVSVFATTWVVKEPPLLDYLNVSSMVDGLVDGLVSGLLANVESILQKGALVRSRHAVLARLKWGCLENLLSIAKSSLLKPTDGDDSQQPFDSSGSAIKDCTLEAVAQDAINSLESAGEEYILPILCCIRLLMRWGVFCSLEWRYGGLQETKSQVMWELVSSAWAAMANSNKRKVAPIAAFLSSILHPSIFLDVEMHEVNGNDGPLKWLLCKFIEQGARSPRTMRLTALHITGLWLQYPTIAIFYVKQLKLLSLHGGEAVDEELDGELVESQVAAREYSMLIQSSDIELTEAFTNSEMYVRVTVAVMLHQFVLLVQRARVSQDSKVLAIAKSAATCGQMLLLELLNAAVEDPNLSKELYKKKSLIHRRKVRVWQMLCILSPFITDDMVSKVTVMLDICLYRNNMPSVRQYIEAFAVHIYLRFPSLVEKNLIPLLQDHNMKMQALSSYVLIATNVLLCTSPPSQQNLLELVLPAILPYMTTHHHNLRSFAQVLIYRILKQFSNLDVLDSLDLGPHNNIEHKSDGKEGFMLDQKCLQSIAAYLEGNTDCKRMRLSVERYLDKFDPLSMVTPRGVFCINEGETDPNRTVDDLPFECAPVAIVDQIALFLNEAREGLREAMAKDAVTLNAELSASHDEKGSEKHGHIPAIPDLDHHLLLSTPSLSAEMPMLLRMTSQGTWDFQKKITSLRYHEYNVSRPVLEDEDAINAEEELLLASKESRLKELGHMQGGRQELIVVASLIDRIPNLAGLARTCEVFKTASLVVADASIVEDRQFQLISVTAERWVPIVEVSEAGLPNFLEHKKKDGFFLIGLEQTANSFSIDEFTFPKKVVLVLGREKEGIPVNLIQVLDACMEIPQLGVIRSLNVHVSGAIAVWEYTKQQRARIAATSK</sequence>
<evidence type="ECO:0000259" key="4">
    <source>
        <dbReference type="Pfam" id="PF00588"/>
    </source>
</evidence>
<dbReference type="PANTHER" id="PTHR12029:SF11">
    <property type="entry name" value="METHYLTRANSFERASE TARBP1-RELATED"/>
    <property type="match status" value="1"/>
</dbReference>
<dbReference type="EMBL" id="OZ019893">
    <property type="protein sequence ID" value="CAK9190077.1"/>
    <property type="molecule type" value="Genomic_DNA"/>
</dbReference>
<evidence type="ECO:0000256" key="2">
    <source>
        <dbReference type="ARBA" id="ARBA00022679"/>
    </source>
</evidence>
<dbReference type="InterPro" id="IPR045330">
    <property type="entry name" value="TRM3/TARBP1"/>
</dbReference>
<accession>A0ABP0T8Z9</accession>
<reference evidence="6 7" key="1">
    <citation type="submission" date="2024-02" db="EMBL/GenBank/DDBJ databases">
        <authorList>
            <consortium name="ELIXIR-Norway"/>
            <consortium name="Elixir Norway"/>
        </authorList>
    </citation>
    <scope>NUCLEOTIDE SEQUENCE [LARGE SCALE GENOMIC DNA]</scope>
</reference>
<evidence type="ECO:0000256" key="3">
    <source>
        <dbReference type="SAM" id="MobiDB-lite"/>
    </source>
</evidence>
<evidence type="ECO:0008006" key="8">
    <source>
        <dbReference type="Google" id="ProtNLM"/>
    </source>
</evidence>
<keyword evidence="7" id="KW-1185">Reference proteome</keyword>
<dbReference type="InterPro" id="IPR056921">
    <property type="entry name" value="TARBP1_dom"/>
</dbReference>
<keyword evidence="1" id="KW-0489">Methyltransferase</keyword>
<evidence type="ECO:0000313" key="7">
    <source>
        <dbReference type="Proteomes" id="UP001497512"/>
    </source>
</evidence>
<organism evidence="6 7">
    <name type="scientific">Sphagnum troendelagicum</name>
    <dbReference type="NCBI Taxonomy" id="128251"/>
    <lineage>
        <taxon>Eukaryota</taxon>
        <taxon>Viridiplantae</taxon>
        <taxon>Streptophyta</taxon>
        <taxon>Embryophyta</taxon>
        <taxon>Bryophyta</taxon>
        <taxon>Sphagnophytina</taxon>
        <taxon>Sphagnopsida</taxon>
        <taxon>Sphagnales</taxon>
        <taxon>Sphagnaceae</taxon>
        <taxon>Sphagnum</taxon>
    </lineage>
</organism>
<dbReference type="Gene3D" id="3.40.1280.10">
    <property type="match status" value="1"/>
</dbReference>
<dbReference type="InterPro" id="IPR044748">
    <property type="entry name" value="Trm3/TARBP1_C"/>
</dbReference>
<dbReference type="PANTHER" id="PTHR12029">
    <property type="entry name" value="RNA METHYLTRANSFERASE"/>
    <property type="match status" value="1"/>
</dbReference>
<feature type="domain" description="tRNA/rRNA methyltransferase SpoU type" evidence="4">
    <location>
        <begin position="1771"/>
        <end position="1912"/>
    </location>
</feature>
<name>A0ABP0T8Z9_9BRYO</name>
<dbReference type="Pfam" id="PF25050">
    <property type="entry name" value="TARBP1"/>
    <property type="match status" value="1"/>
</dbReference>
<dbReference type="InterPro" id="IPR029026">
    <property type="entry name" value="tRNA_m1G_MTases_N"/>
</dbReference>
<keyword evidence="2" id="KW-0808">Transferase</keyword>
<feature type="domain" description="TARBP1" evidence="5">
    <location>
        <begin position="435"/>
        <end position="529"/>
    </location>
</feature>
<dbReference type="SUPFAM" id="SSF75217">
    <property type="entry name" value="alpha/beta knot"/>
    <property type="match status" value="1"/>
</dbReference>
<proteinExistence type="predicted"/>
<evidence type="ECO:0000256" key="1">
    <source>
        <dbReference type="ARBA" id="ARBA00022603"/>
    </source>
</evidence>
<protein>
    <recommendedName>
        <fullName evidence="8">tRNA/rRNA methyltransferase SpoU type domain-containing protein</fullName>
    </recommendedName>
</protein>
<gene>
    <name evidence="6" type="ORF">CSSPTR1EN2_LOCUS646</name>
</gene>
<dbReference type="InterPro" id="IPR029028">
    <property type="entry name" value="Alpha/beta_knot_MTases"/>
</dbReference>